<evidence type="ECO:0008006" key="5">
    <source>
        <dbReference type="Google" id="ProtNLM"/>
    </source>
</evidence>
<accession>A0A9Q0XB68</accession>
<evidence type="ECO:0000313" key="4">
    <source>
        <dbReference type="Proteomes" id="UP001142489"/>
    </source>
</evidence>
<keyword evidence="4" id="KW-1185">Reference proteome</keyword>
<feature type="coiled-coil region" evidence="1">
    <location>
        <begin position="159"/>
        <end position="186"/>
    </location>
</feature>
<organism evidence="3 4">
    <name type="scientific">Phrynocephalus forsythii</name>
    <dbReference type="NCBI Taxonomy" id="171643"/>
    <lineage>
        <taxon>Eukaryota</taxon>
        <taxon>Metazoa</taxon>
        <taxon>Chordata</taxon>
        <taxon>Craniata</taxon>
        <taxon>Vertebrata</taxon>
        <taxon>Euteleostomi</taxon>
        <taxon>Lepidosauria</taxon>
        <taxon>Squamata</taxon>
        <taxon>Bifurcata</taxon>
        <taxon>Unidentata</taxon>
        <taxon>Episquamata</taxon>
        <taxon>Toxicofera</taxon>
        <taxon>Iguania</taxon>
        <taxon>Acrodonta</taxon>
        <taxon>Agamidae</taxon>
        <taxon>Agaminae</taxon>
        <taxon>Phrynocephalus</taxon>
    </lineage>
</organism>
<feature type="region of interest" description="Disordered" evidence="2">
    <location>
        <begin position="93"/>
        <end position="123"/>
    </location>
</feature>
<gene>
    <name evidence="3" type="ORF">JRQ81_008974</name>
</gene>
<dbReference type="EMBL" id="JAPFRF010000018">
    <property type="protein sequence ID" value="KAJ7308428.1"/>
    <property type="molecule type" value="Genomic_DNA"/>
</dbReference>
<evidence type="ECO:0000256" key="2">
    <source>
        <dbReference type="SAM" id="MobiDB-lite"/>
    </source>
</evidence>
<dbReference type="Proteomes" id="UP001142489">
    <property type="component" value="Unassembled WGS sequence"/>
</dbReference>
<comment type="caution">
    <text evidence="3">The sequence shown here is derived from an EMBL/GenBank/DDBJ whole genome shotgun (WGS) entry which is preliminary data.</text>
</comment>
<keyword evidence="1" id="KW-0175">Coiled coil</keyword>
<proteinExistence type="predicted"/>
<feature type="region of interest" description="Disordered" evidence="2">
    <location>
        <begin position="1"/>
        <end position="39"/>
    </location>
</feature>
<dbReference type="AlphaFoldDB" id="A0A9Q0XB68"/>
<evidence type="ECO:0000256" key="1">
    <source>
        <dbReference type="SAM" id="Coils"/>
    </source>
</evidence>
<evidence type="ECO:0000313" key="3">
    <source>
        <dbReference type="EMBL" id="KAJ7308428.1"/>
    </source>
</evidence>
<protein>
    <recommendedName>
        <fullName evidence="5">HAUS augmin-like complex subunit 8</fullName>
    </recommendedName>
</protein>
<reference evidence="3" key="1">
    <citation type="journal article" date="2023" name="DNA Res.">
        <title>Chromosome-level genome assembly of Phrynocephalus forsythii using third-generation DNA sequencing and Hi-C analysis.</title>
        <authorList>
            <person name="Qi Y."/>
            <person name="Zhao W."/>
            <person name="Zhao Y."/>
            <person name="Niu C."/>
            <person name="Cao S."/>
            <person name="Zhang Y."/>
        </authorList>
    </citation>
    <scope>NUCLEOTIDE SEQUENCE</scope>
    <source>
        <tissue evidence="3">Muscle</tissue>
    </source>
</reference>
<sequence>MAEAEGGARPKQRGGRIVPSRYMQYERKASGKTASDTSLSFAKGMDLTASPKRPPGHFQKYKSVAEMTPGVLQSTLVDSHASARPDLEFSVINEKSRSRVPTSKSGAKGAREKMQPLESSSNPEDLIDMLDSQALLLIYASLKMEKSLARLESKSEQDLLTLSEEVGKLQREAHQKKRKLMHQKKEHQLDEAVNRQLDALGPVSQQSARFMKQYKHFGAALDSTRHELPLKGIRMGENKSQFLDDLQGVLAGAQLILSRAVEEHTAENVQVLSRAKELEEASLKVDAELPRTFAHVLDLSADVSKEASLHFQKVCEDALGLEATKQLYFG</sequence>
<name>A0A9Q0XB68_9SAUR</name>
<dbReference type="OrthoDB" id="10050218at2759"/>